<evidence type="ECO:0000313" key="2">
    <source>
        <dbReference type="EMBL" id="KAJ1351324.1"/>
    </source>
</evidence>
<proteinExistence type="predicted"/>
<accession>A0AAD5QJ28</accession>
<protein>
    <submittedName>
        <fullName evidence="2">Uncharacterized protein</fullName>
    </submittedName>
</protein>
<feature type="region of interest" description="Disordered" evidence="1">
    <location>
        <begin position="1"/>
        <end position="35"/>
    </location>
</feature>
<keyword evidence="3" id="KW-1185">Reference proteome</keyword>
<evidence type="ECO:0000256" key="1">
    <source>
        <dbReference type="SAM" id="MobiDB-lite"/>
    </source>
</evidence>
<name>A0AAD5QJ28_PARTN</name>
<feature type="compositionally biased region" description="Polar residues" evidence="1">
    <location>
        <begin position="26"/>
        <end position="35"/>
    </location>
</feature>
<sequence>MEKRIVSLRSPSQGGEESCTGGDVGSSMTTKIDLPTITSRRSGNLLVEYVQSNLSD</sequence>
<dbReference type="AlphaFoldDB" id="A0AAD5QJ28"/>
<comment type="caution">
    <text evidence="2">The sequence shown here is derived from an EMBL/GenBank/DDBJ whole genome shotgun (WGS) entry which is preliminary data.</text>
</comment>
<dbReference type="EMBL" id="JAHQIW010001050">
    <property type="protein sequence ID" value="KAJ1351324.1"/>
    <property type="molecule type" value="Genomic_DNA"/>
</dbReference>
<evidence type="ECO:0000313" key="3">
    <source>
        <dbReference type="Proteomes" id="UP001196413"/>
    </source>
</evidence>
<reference evidence="2" key="1">
    <citation type="submission" date="2021-06" db="EMBL/GenBank/DDBJ databases">
        <title>Parelaphostrongylus tenuis whole genome reference sequence.</title>
        <authorList>
            <person name="Garwood T.J."/>
            <person name="Larsen P.A."/>
            <person name="Fountain-Jones N.M."/>
            <person name="Garbe J.R."/>
            <person name="Macchietto M.G."/>
            <person name="Kania S.A."/>
            <person name="Gerhold R.W."/>
            <person name="Richards J.E."/>
            <person name="Wolf T.M."/>
        </authorList>
    </citation>
    <scope>NUCLEOTIDE SEQUENCE</scope>
    <source>
        <strain evidence="2">MNPRO001-30</strain>
        <tissue evidence="2">Meninges</tissue>
    </source>
</reference>
<organism evidence="2 3">
    <name type="scientific">Parelaphostrongylus tenuis</name>
    <name type="common">Meningeal worm</name>
    <dbReference type="NCBI Taxonomy" id="148309"/>
    <lineage>
        <taxon>Eukaryota</taxon>
        <taxon>Metazoa</taxon>
        <taxon>Ecdysozoa</taxon>
        <taxon>Nematoda</taxon>
        <taxon>Chromadorea</taxon>
        <taxon>Rhabditida</taxon>
        <taxon>Rhabditina</taxon>
        <taxon>Rhabditomorpha</taxon>
        <taxon>Strongyloidea</taxon>
        <taxon>Metastrongylidae</taxon>
        <taxon>Parelaphostrongylus</taxon>
    </lineage>
</organism>
<gene>
    <name evidence="2" type="ORF">KIN20_007310</name>
</gene>
<dbReference type="Proteomes" id="UP001196413">
    <property type="component" value="Unassembled WGS sequence"/>
</dbReference>